<feature type="compositionally biased region" description="Basic and acidic residues" evidence="1">
    <location>
        <begin position="559"/>
        <end position="570"/>
    </location>
</feature>
<evidence type="ECO:0000313" key="2">
    <source>
        <dbReference type="Proteomes" id="UP000515125"/>
    </source>
</evidence>
<feature type="compositionally biased region" description="Basic and acidic residues" evidence="1">
    <location>
        <begin position="126"/>
        <end position="144"/>
    </location>
</feature>
<organism evidence="2 3">
    <name type="scientific">Cyclospora cayetanensis</name>
    <dbReference type="NCBI Taxonomy" id="88456"/>
    <lineage>
        <taxon>Eukaryota</taxon>
        <taxon>Sar</taxon>
        <taxon>Alveolata</taxon>
        <taxon>Apicomplexa</taxon>
        <taxon>Conoidasida</taxon>
        <taxon>Coccidia</taxon>
        <taxon>Eucoccidiorida</taxon>
        <taxon>Eimeriorina</taxon>
        <taxon>Eimeriidae</taxon>
        <taxon>Cyclospora</taxon>
    </lineage>
</organism>
<evidence type="ECO:0000313" key="3">
    <source>
        <dbReference type="RefSeq" id="XP_026191045.1"/>
    </source>
</evidence>
<reference evidence="3" key="1">
    <citation type="submission" date="2025-08" db="UniProtKB">
        <authorList>
            <consortium name="RefSeq"/>
        </authorList>
    </citation>
    <scope>IDENTIFICATION</scope>
</reference>
<feature type="region of interest" description="Disordered" evidence="1">
    <location>
        <begin position="1"/>
        <end position="582"/>
    </location>
</feature>
<feature type="compositionally biased region" description="Basic and acidic residues" evidence="1">
    <location>
        <begin position="465"/>
        <end position="475"/>
    </location>
</feature>
<sequence length="613" mass="65269">MLRARGALRASEILGTGEANQGDSELKDKDTQKETQDPFRAFKNDIEARKHTGKARLQELDADRRIQQEQKLEEEGANQRTQMWGATQRDVEQEKGKQKEEPPPVGNTKPQKEGKREQQEPVQAPDVDRKLQKDERRTVEKAAEQPDSVGTSGRPRNGSSKAKKDAVVLRQHIGSVERVTLLPQGEGQETKIAEGFKAATTVSPEHSNTGARIQVETSRKLQTASGGPDDRQGNKGGLGSRKSASTRNVSASSGIQKPSSSGEHLDEAIQPTGRISSGQRQTNSSFTLLSTPMDAAPSEARETKSRSETSALAYVGAFSAPDSTAAKKASSGAQVTEQAATQSEAHLESKRSGGALTNRPVGVAPKDASSTGSYTVDGSGKGLAPLGPRFAGKPTSESSPLEQNKQAGPKGQLRESKNRNLHSASAQDGLSGLPTAKESCNPEGSPPHGFEGRSEGRASLTVAAKRSEKDAKETGTQKLPGRKQEIECLAKQEAKLSGMENTATAHKTAAAPPRESKGGPPTSTALSAAASGASHSRQEDQPAATASKQLAPKAAQARNFREGKDAHSVSDDEEAVETNAEGTKWLRPITRRKWTTDYLAGHHVTERSGVIMF</sequence>
<feature type="compositionally biased region" description="Polar residues" evidence="1">
    <location>
        <begin position="331"/>
        <end position="344"/>
    </location>
</feature>
<accession>A0A6P6RV91</accession>
<dbReference type="AlphaFoldDB" id="A0A6P6RV91"/>
<dbReference type="GeneID" id="34619712"/>
<feature type="compositionally biased region" description="Polar residues" evidence="1">
    <location>
        <begin position="242"/>
        <end position="262"/>
    </location>
</feature>
<feature type="compositionally biased region" description="Basic and acidic residues" evidence="1">
    <location>
        <begin position="482"/>
        <end position="494"/>
    </location>
</feature>
<dbReference type="Proteomes" id="UP000515125">
    <property type="component" value="Unplaced"/>
</dbReference>
<feature type="compositionally biased region" description="Basic and acidic residues" evidence="1">
    <location>
        <begin position="24"/>
        <end position="74"/>
    </location>
</feature>
<feature type="compositionally biased region" description="Polar residues" evidence="1">
    <location>
        <begin position="395"/>
        <end position="406"/>
    </location>
</feature>
<protein>
    <submittedName>
        <fullName evidence="3">Retinitis pigmentosa 1-like 1 protein</fullName>
    </submittedName>
</protein>
<keyword evidence="2" id="KW-1185">Reference proteome</keyword>
<feature type="compositionally biased region" description="Low complexity" evidence="1">
    <location>
        <begin position="502"/>
        <end position="511"/>
    </location>
</feature>
<dbReference type="RefSeq" id="XP_026191045.1">
    <property type="nucleotide sequence ID" value="XM_026335260.1"/>
</dbReference>
<feature type="compositionally biased region" description="Polar residues" evidence="1">
    <location>
        <begin position="200"/>
        <end position="211"/>
    </location>
</feature>
<gene>
    <name evidence="3" type="primary">LOC34619712</name>
</gene>
<feature type="compositionally biased region" description="Basic and acidic residues" evidence="1">
    <location>
        <begin position="110"/>
        <end position="119"/>
    </location>
</feature>
<feature type="compositionally biased region" description="Basic and acidic residues" evidence="1">
    <location>
        <begin position="89"/>
        <end position="102"/>
    </location>
</feature>
<evidence type="ECO:0000256" key="1">
    <source>
        <dbReference type="SAM" id="MobiDB-lite"/>
    </source>
</evidence>
<name>A0A6P6RV91_9EIME</name>
<proteinExistence type="predicted"/>
<feature type="compositionally biased region" description="Polar residues" evidence="1">
    <location>
        <begin position="273"/>
        <end position="290"/>
    </location>
</feature>
<feature type="compositionally biased region" description="Low complexity" evidence="1">
    <location>
        <begin position="523"/>
        <end position="535"/>
    </location>
</feature>